<dbReference type="Proteomes" id="UP001597347">
    <property type="component" value="Unassembled WGS sequence"/>
</dbReference>
<protein>
    <submittedName>
        <fullName evidence="2">SHOCT domain-containing protein</fullName>
    </submittedName>
</protein>
<feature type="transmembrane region" description="Helical" evidence="1">
    <location>
        <begin position="17"/>
        <end position="39"/>
    </location>
</feature>
<dbReference type="EMBL" id="JBHUEA010000015">
    <property type="protein sequence ID" value="MFD1721981.1"/>
    <property type="molecule type" value="Genomic_DNA"/>
</dbReference>
<gene>
    <name evidence="2" type="ORF">ACFSBI_10495</name>
</gene>
<keyword evidence="1" id="KW-0472">Membrane</keyword>
<accession>A0ABW4LF59</accession>
<evidence type="ECO:0000313" key="2">
    <source>
        <dbReference type="EMBL" id="MFD1721981.1"/>
    </source>
</evidence>
<evidence type="ECO:0000313" key="3">
    <source>
        <dbReference type="Proteomes" id="UP001597347"/>
    </source>
</evidence>
<keyword evidence="3" id="KW-1185">Reference proteome</keyword>
<keyword evidence="1" id="KW-0812">Transmembrane</keyword>
<sequence>MPGDLGPDPFPAGVSHAAFVVVPAIIGIVFLLIVVSIVYRSVRLGRRGVNPLTLQEDLAARALRSQALAPARSKAERLAELDRLHADGAITDAERADARDRILAE</sequence>
<organism evidence="2 3">
    <name type="scientific">Amnibacterium endophyticum</name>
    <dbReference type="NCBI Taxonomy" id="2109337"/>
    <lineage>
        <taxon>Bacteria</taxon>
        <taxon>Bacillati</taxon>
        <taxon>Actinomycetota</taxon>
        <taxon>Actinomycetes</taxon>
        <taxon>Micrococcales</taxon>
        <taxon>Microbacteriaceae</taxon>
        <taxon>Amnibacterium</taxon>
    </lineage>
</organism>
<dbReference type="RefSeq" id="WP_377934699.1">
    <property type="nucleotide sequence ID" value="NZ_JBHUEA010000015.1"/>
</dbReference>
<name>A0ABW4LF59_9MICO</name>
<evidence type="ECO:0000256" key="1">
    <source>
        <dbReference type="SAM" id="Phobius"/>
    </source>
</evidence>
<reference evidence="3" key="1">
    <citation type="journal article" date="2019" name="Int. J. Syst. Evol. Microbiol.">
        <title>The Global Catalogue of Microorganisms (GCM) 10K type strain sequencing project: providing services to taxonomists for standard genome sequencing and annotation.</title>
        <authorList>
            <consortium name="The Broad Institute Genomics Platform"/>
            <consortium name="The Broad Institute Genome Sequencing Center for Infectious Disease"/>
            <person name="Wu L."/>
            <person name="Ma J."/>
        </authorList>
    </citation>
    <scope>NUCLEOTIDE SEQUENCE [LARGE SCALE GENOMIC DNA]</scope>
    <source>
        <strain evidence="3">CGMCC 1.12471</strain>
    </source>
</reference>
<keyword evidence="1" id="KW-1133">Transmembrane helix</keyword>
<proteinExistence type="predicted"/>
<comment type="caution">
    <text evidence="2">The sequence shown here is derived from an EMBL/GenBank/DDBJ whole genome shotgun (WGS) entry which is preliminary data.</text>
</comment>